<comment type="subcellular location">
    <subcellularLocation>
        <location evidence="1">Periplasm</location>
    </subcellularLocation>
</comment>
<sequence length="249" mass="28224">MKTHLTWVALLWSVLAASAHAALALDRTRIIFPQQSALETVRVKNPAEQPYLSQAWISDEQGNELLEPFMVVPPLVRINSDDYAVLRIEKVSGLDELPSDRESVFYFHVREVPPKEMASSAQSRVGQTGGSIQFAIESVIKLFYRPAALSQIKNIDLAQAKATSIEMVQEEIWLENNSPFYATYFSITDNQSNPVKGFESIMLKPFSREKLTMAVKGEYFITHINDYGALITNRYQCGNQRCQFVDRVK</sequence>
<evidence type="ECO:0000256" key="6">
    <source>
        <dbReference type="SAM" id="SignalP"/>
    </source>
</evidence>
<evidence type="ECO:0000259" key="8">
    <source>
        <dbReference type="Pfam" id="PF02753"/>
    </source>
</evidence>
<dbReference type="OMA" id="YFITHIN"/>
<keyword evidence="10" id="KW-1185">Reference proteome</keyword>
<name>A0A0Q2R291_VIBFU</name>
<dbReference type="Pfam" id="PF02753">
    <property type="entry name" value="PapD_C"/>
    <property type="match status" value="1"/>
</dbReference>
<comment type="caution">
    <text evidence="9">The sequence shown here is derived from an EMBL/GenBank/DDBJ whole genome shotgun (WGS) entry which is preliminary data.</text>
</comment>
<dbReference type="PRINTS" id="PR00969">
    <property type="entry name" value="CHAPERONPILI"/>
</dbReference>
<evidence type="ECO:0000256" key="3">
    <source>
        <dbReference type="ARBA" id="ARBA00022729"/>
    </source>
</evidence>
<dbReference type="InterPro" id="IPR013783">
    <property type="entry name" value="Ig-like_fold"/>
</dbReference>
<dbReference type="PANTHER" id="PTHR30251:SF2">
    <property type="entry name" value="FIMBRIAL CHAPERONE YADV-RELATED"/>
    <property type="match status" value="1"/>
</dbReference>
<dbReference type="AlphaFoldDB" id="A0A0Q2R291"/>
<evidence type="ECO:0000256" key="4">
    <source>
        <dbReference type="ARBA" id="ARBA00022764"/>
    </source>
</evidence>
<comment type="similarity">
    <text evidence="2">Belongs to the periplasmic pilus chaperone family.</text>
</comment>
<dbReference type="InParanoid" id="A0A0Q2R291"/>
<organism evidence="9 10">
    <name type="scientific">Vibrio furnissii</name>
    <dbReference type="NCBI Taxonomy" id="29494"/>
    <lineage>
        <taxon>Bacteria</taxon>
        <taxon>Pseudomonadati</taxon>
        <taxon>Pseudomonadota</taxon>
        <taxon>Gammaproteobacteria</taxon>
        <taxon>Vibrionales</taxon>
        <taxon>Vibrionaceae</taxon>
        <taxon>Vibrio</taxon>
    </lineage>
</organism>
<evidence type="ECO:0000256" key="2">
    <source>
        <dbReference type="ARBA" id="ARBA00007399"/>
    </source>
</evidence>
<keyword evidence="3 6" id="KW-0732">Signal</keyword>
<accession>A0A0Q2R291</accession>
<dbReference type="GO" id="GO:0071555">
    <property type="term" value="P:cell wall organization"/>
    <property type="evidence" value="ECO:0007669"/>
    <property type="project" value="InterPro"/>
</dbReference>
<dbReference type="GO" id="GO:0030288">
    <property type="term" value="C:outer membrane-bounded periplasmic space"/>
    <property type="evidence" value="ECO:0007669"/>
    <property type="project" value="InterPro"/>
</dbReference>
<keyword evidence="4" id="KW-0574">Periplasm</keyword>
<keyword evidence="5" id="KW-0143">Chaperone</keyword>
<evidence type="ECO:0000259" key="7">
    <source>
        <dbReference type="Pfam" id="PF00345"/>
    </source>
</evidence>
<dbReference type="FunCoup" id="A0A0Q2R291">
    <property type="interactions" value="136"/>
</dbReference>
<dbReference type="SUPFAM" id="SSF49584">
    <property type="entry name" value="Periplasmic chaperone C-domain"/>
    <property type="match status" value="1"/>
</dbReference>
<dbReference type="SUPFAM" id="SSF49354">
    <property type="entry name" value="PapD-like"/>
    <property type="match status" value="1"/>
</dbReference>
<evidence type="ECO:0000256" key="5">
    <source>
        <dbReference type="ARBA" id="ARBA00023186"/>
    </source>
</evidence>
<dbReference type="InterPro" id="IPR008962">
    <property type="entry name" value="PapD-like_sf"/>
</dbReference>
<evidence type="ECO:0000313" key="9">
    <source>
        <dbReference type="EMBL" id="KQH86357.1"/>
    </source>
</evidence>
<dbReference type="InterPro" id="IPR001829">
    <property type="entry name" value="Pili_assmbl_chaperone_bac"/>
</dbReference>
<feature type="domain" description="Pili assembly chaperone C-terminal" evidence="8">
    <location>
        <begin position="175"/>
        <end position="230"/>
    </location>
</feature>
<evidence type="ECO:0000256" key="1">
    <source>
        <dbReference type="ARBA" id="ARBA00004418"/>
    </source>
</evidence>
<dbReference type="PANTHER" id="PTHR30251">
    <property type="entry name" value="PILUS ASSEMBLY CHAPERONE"/>
    <property type="match status" value="1"/>
</dbReference>
<dbReference type="EMBL" id="LKHS01000007">
    <property type="protein sequence ID" value="KQH86357.1"/>
    <property type="molecule type" value="Genomic_DNA"/>
</dbReference>
<reference evidence="9 10" key="1">
    <citation type="submission" date="2015-08" db="EMBL/GenBank/DDBJ databases">
        <title>Antibacterial properties of a collection of Vibrionaceae strains.</title>
        <authorList>
            <person name="Giubergia S."/>
        </authorList>
    </citation>
    <scope>NUCLEOTIDE SEQUENCE [LARGE SCALE GENOMIC DNA]</scope>
    <source>
        <strain evidence="9 10">S0821</strain>
    </source>
</reference>
<evidence type="ECO:0000313" key="10">
    <source>
        <dbReference type="Proteomes" id="UP000051221"/>
    </source>
</evidence>
<dbReference type="InterPro" id="IPR016147">
    <property type="entry name" value="Pili_assmbl_chaperone_N"/>
</dbReference>
<feature type="domain" description="Pili assembly chaperone N-terminal" evidence="7">
    <location>
        <begin position="23"/>
        <end position="149"/>
    </location>
</feature>
<proteinExistence type="inferred from homology"/>
<dbReference type="Gene3D" id="2.60.40.10">
    <property type="entry name" value="Immunoglobulins"/>
    <property type="match status" value="2"/>
</dbReference>
<dbReference type="InterPro" id="IPR036316">
    <property type="entry name" value="Pili_assmbl_chap_C_dom_sf"/>
</dbReference>
<feature type="signal peptide" evidence="6">
    <location>
        <begin position="1"/>
        <end position="21"/>
    </location>
</feature>
<dbReference type="OrthoDB" id="6580829at2"/>
<dbReference type="Pfam" id="PF00345">
    <property type="entry name" value="PapD_N"/>
    <property type="match status" value="1"/>
</dbReference>
<dbReference type="InterPro" id="IPR016148">
    <property type="entry name" value="Pili_assmbl_chaperone_C"/>
</dbReference>
<gene>
    <name evidence="9" type="ORF">AMR76_10020</name>
</gene>
<protein>
    <submittedName>
        <fullName evidence="9">Molecular chaperone</fullName>
    </submittedName>
</protein>
<dbReference type="Proteomes" id="UP000051221">
    <property type="component" value="Unassembled WGS sequence"/>
</dbReference>
<dbReference type="InterPro" id="IPR050643">
    <property type="entry name" value="Periplasmic_pilus_chap"/>
</dbReference>
<dbReference type="RefSeq" id="WP_014205628.1">
    <property type="nucleotide sequence ID" value="NZ_CP046795.1"/>
</dbReference>
<feature type="chain" id="PRO_5006196005" evidence="6">
    <location>
        <begin position="22"/>
        <end position="249"/>
    </location>
</feature>